<dbReference type="EMBL" id="CAGS01000559">
    <property type="protein sequence ID" value="CCF85881.1"/>
    <property type="molecule type" value="Genomic_DNA"/>
</dbReference>
<gene>
    <name evidence="1" type="ORF">NITHO_6010002</name>
</gene>
<comment type="caution">
    <text evidence="1">The sequence shown here is derived from an EMBL/GenBank/DDBJ whole genome shotgun (WGS) entry which is preliminary data.</text>
</comment>
<name>I4EMG8_9BACT</name>
<proteinExistence type="predicted"/>
<keyword evidence="2" id="KW-1185">Reference proteome</keyword>
<protein>
    <submittedName>
        <fullName evidence="1">Uncharacterized protein</fullName>
    </submittedName>
</protein>
<sequence>MQGVALHRVIRYCRQRIVYCGEIASGEGAMGDQATQPSGDANVIEITEDLVWRATPLRRLVKPRGSVGQRMEIKQPSR</sequence>
<dbReference type="Proteomes" id="UP000004221">
    <property type="component" value="Unassembled WGS sequence"/>
</dbReference>
<evidence type="ECO:0000313" key="2">
    <source>
        <dbReference type="Proteomes" id="UP000004221"/>
    </source>
</evidence>
<organism evidence="1 2">
    <name type="scientific">Nitrolancea hollandica Lb</name>
    <dbReference type="NCBI Taxonomy" id="1129897"/>
    <lineage>
        <taxon>Bacteria</taxon>
        <taxon>Pseudomonadati</taxon>
        <taxon>Thermomicrobiota</taxon>
        <taxon>Thermomicrobia</taxon>
        <taxon>Sphaerobacterales</taxon>
        <taxon>Sphaerobacterineae</taxon>
        <taxon>Sphaerobacteraceae</taxon>
        <taxon>Nitrolancea</taxon>
    </lineage>
</organism>
<accession>I4EMG8</accession>
<dbReference type="AlphaFoldDB" id="I4EMG8"/>
<evidence type="ECO:0000313" key="1">
    <source>
        <dbReference type="EMBL" id="CCF85881.1"/>
    </source>
</evidence>
<reference evidence="1 2" key="1">
    <citation type="journal article" date="2012" name="ISME J.">
        <title>Nitrification expanded: discovery, physiology and genomics of a nitrite-oxidizing bacterium from the phylum Chloroflexi.</title>
        <authorList>
            <person name="Sorokin D.Y."/>
            <person name="Lucker S."/>
            <person name="Vejmelkova D."/>
            <person name="Kostrikina N.A."/>
            <person name="Kleerebezem R."/>
            <person name="Rijpstra W.I."/>
            <person name="Damste J.S."/>
            <person name="Le Paslier D."/>
            <person name="Muyzer G."/>
            <person name="Wagner M."/>
            <person name="van Loosdrecht M.C."/>
            <person name="Daims H."/>
        </authorList>
    </citation>
    <scope>NUCLEOTIDE SEQUENCE [LARGE SCALE GENOMIC DNA]</scope>
    <source>
        <strain evidence="2">none</strain>
    </source>
</reference>